<name>A0A9K3LNS0_9STRA</name>
<keyword evidence="4" id="KW-1185">Reference proteome</keyword>
<sequence>MRFMLRFVVFASTMSILFVVVVYHRLQLGMVVVPTSLSTSKIIIPQNVDGPMDTTTTTAAAATAADFPFHTQTAFNSSQDTIITHSVHFSSNISQQQQQQSQQQLLPKQQDDTLTKTTNHHHHHLENKNTTTNATTNHKETKKKYWKYDEAGPTVLYAKTHFLQSIPETYRINHTFLDKVPNNTNQQYQRHLYSLYNLTEYASQPHHQWPHKLHLFEMNPCIAILPRSYQESLRRNHTDSSSSPLPVYIVVYRVTHKHNCYDGNINIQLLGGNWNPTSTDYLGVALLDRQLNILMDSTLNLFNHPVLPHLNDYRIYNLNEQLYLTSVNHIVPLYLKINDNNNSSNNVTTTTSGTVDPSWVPVPLAFINDENNNNNNNITTKNASAAAVTPPFRVWLRNYTSCPVYGQKGSSKNLLYFVSRNSDSINGNHTSNDNNNNKKKNTKHNTRNSTPIRVIHYPRSNPNDVRNVELDTPCGQQTITPFDENAREWYPQSSFDTIDRQLFPRSVLFLADRGSACCIDMVDPTTGRKVMVAIVHPKTFFPGKRLPKGVAPNTYLSRFIAMESQSPYRIVARSGMFCLGYPNTTNDELLMVNDNRNNNNNNNNNSNDTFATTSSSSVRNYPNPIADDRMGPIMFGNVPMECPRIHFVMGMVEKIDHDDADHDDADGSASSSSSSSSTLLSSRVLISYGVSDCLSHIIEISKDEIRERLWPGQNAQ</sequence>
<feature type="compositionally biased region" description="Basic residues" evidence="1">
    <location>
        <begin position="437"/>
        <end position="446"/>
    </location>
</feature>
<dbReference type="AlphaFoldDB" id="A0A9K3LNS0"/>
<evidence type="ECO:0000256" key="1">
    <source>
        <dbReference type="SAM" id="MobiDB-lite"/>
    </source>
</evidence>
<dbReference type="EMBL" id="JAGRRH010000007">
    <property type="protein sequence ID" value="KAG7365840.1"/>
    <property type="molecule type" value="Genomic_DNA"/>
</dbReference>
<feature type="region of interest" description="Disordered" evidence="1">
    <location>
        <begin position="595"/>
        <end position="619"/>
    </location>
</feature>
<dbReference type="Proteomes" id="UP000693970">
    <property type="component" value="Unassembled WGS sequence"/>
</dbReference>
<keyword evidence="2" id="KW-0472">Membrane</keyword>
<reference evidence="3" key="2">
    <citation type="submission" date="2021-04" db="EMBL/GenBank/DDBJ databases">
        <authorList>
            <person name="Podell S."/>
        </authorList>
    </citation>
    <scope>NUCLEOTIDE SEQUENCE</scope>
    <source>
        <strain evidence="3">Hildebrandi</strain>
    </source>
</reference>
<feature type="compositionally biased region" description="Low complexity" evidence="1">
    <location>
        <begin position="94"/>
        <end position="108"/>
    </location>
</feature>
<comment type="caution">
    <text evidence="3">The sequence shown here is derived from an EMBL/GenBank/DDBJ whole genome shotgun (WGS) entry which is preliminary data.</text>
</comment>
<reference evidence="3" key="1">
    <citation type="journal article" date="2021" name="Sci. Rep.">
        <title>Diploid genomic architecture of Nitzschia inconspicua, an elite biomass production diatom.</title>
        <authorList>
            <person name="Oliver A."/>
            <person name="Podell S."/>
            <person name="Pinowska A."/>
            <person name="Traller J.C."/>
            <person name="Smith S.R."/>
            <person name="McClure R."/>
            <person name="Beliaev A."/>
            <person name="Bohutskyi P."/>
            <person name="Hill E.A."/>
            <person name="Rabines A."/>
            <person name="Zheng H."/>
            <person name="Allen L.Z."/>
            <person name="Kuo A."/>
            <person name="Grigoriev I.V."/>
            <person name="Allen A.E."/>
            <person name="Hazlebeck D."/>
            <person name="Allen E.E."/>
        </authorList>
    </citation>
    <scope>NUCLEOTIDE SEQUENCE</scope>
    <source>
        <strain evidence="3">Hildebrandi</strain>
    </source>
</reference>
<feature type="compositionally biased region" description="Polar residues" evidence="1">
    <location>
        <begin position="608"/>
        <end position="619"/>
    </location>
</feature>
<feature type="region of interest" description="Disordered" evidence="1">
    <location>
        <begin position="425"/>
        <end position="449"/>
    </location>
</feature>
<evidence type="ECO:0000313" key="4">
    <source>
        <dbReference type="Proteomes" id="UP000693970"/>
    </source>
</evidence>
<dbReference type="OrthoDB" id="48433at2759"/>
<accession>A0A9K3LNS0</accession>
<feature type="compositionally biased region" description="Low complexity" evidence="1">
    <location>
        <begin position="426"/>
        <end position="435"/>
    </location>
</feature>
<dbReference type="PANTHER" id="PTHR16148:SF14">
    <property type="entry name" value="MYND-TYPE DOMAIN-CONTAINING PROTEIN"/>
    <property type="match status" value="1"/>
</dbReference>
<gene>
    <name evidence="3" type="ORF">IV203_028510</name>
</gene>
<evidence type="ECO:0000313" key="3">
    <source>
        <dbReference type="EMBL" id="KAG7365840.1"/>
    </source>
</evidence>
<keyword evidence="2" id="KW-1133">Transmembrane helix</keyword>
<feature type="compositionally biased region" description="Low complexity" evidence="1">
    <location>
        <begin position="595"/>
        <end position="607"/>
    </location>
</feature>
<protein>
    <submittedName>
        <fullName evidence="3">Uncharacterized protein</fullName>
    </submittedName>
</protein>
<proteinExistence type="predicted"/>
<dbReference type="PANTHER" id="PTHR16148">
    <property type="entry name" value="NF-KAPPA-B-REPRESSING FACTOR-RELATED"/>
    <property type="match status" value="1"/>
</dbReference>
<organism evidence="3 4">
    <name type="scientific">Nitzschia inconspicua</name>
    <dbReference type="NCBI Taxonomy" id="303405"/>
    <lineage>
        <taxon>Eukaryota</taxon>
        <taxon>Sar</taxon>
        <taxon>Stramenopiles</taxon>
        <taxon>Ochrophyta</taxon>
        <taxon>Bacillariophyta</taxon>
        <taxon>Bacillariophyceae</taxon>
        <taxon>Bacillariophycidae</taxon>
        <taxon>Bacillariales</taxon>
        <taxon>Bacillariaceae</taxon>
        <taxon>Nitzschia</taxon>
    </lineage>
</organism>
<feature type="transmembrane region" description="Helical" evidence="2">
    <location>
        <begin position="7"/>
        <end position="26"/>
    </location>
</feature>
<evidence type="ECO:0000256" key="2">
    <source>
        <dbReference type="SAM" id="Phobius"/>
    </source>
</evidence>
<keyword evidence="2" id="KW-0812">Transmembrane</keyword>
<feature type="region of interest" description="Disordered" evidence="1">
    <location>
        <begin position="93"/>
        <end position="138"/>
    </location>
</feature>